<evidence type="ECO:0000313" key="10">
    <source>
        <dbReference type="WBParaSite" id="SMTH1_66330.1"/>
    </source>
</evidence>
<dbReference type="SUPFAM" id="SSF50249">
    <property type="entry name" value="Nucleic acid-binding proteins"/>
    <property type="match status" value="3"/>
</dbReference>
<dbReference type="CDD" id="cd04476">
    <property type="entry name" value="RPA1_DBD_C"/>
    <property type="match status" value="1"/>
</dbReference>
<dbReference type="Pfam" id="PF16900">
    <property type="entry name" value="REPA_OB_2"/>
    <property type="match status" value="1"/>
</dbReference>
<evidence type="ECO:0000259" key="7">
    <source>
        <dbReference type="Pfam" id="PF08646"/>
    </source>
</evidence>
<evidence type="ECO:0000256" key="2">
    <source>
        <dbReference type="ARBA" id="ARBA00022723"/>
    </source>
</evidence>
<reference evidence="10" key="1">
    <citation type="submission" date="2023-11" db="UniProtKB">
        <authorList>
            <consortium name="WormBaseParasite"/>
        </authorList>
    </citation>
    <scope>IDENTIFICATION</scope>
</reference>
<evidence type="ECO:0000259" key="6">
    <source>
        <dbReference type="Pfam" id="PF04057"/>
    </source>
</evidence>
<name>A0AA85BNP7_9TREM</name>
<evidence type="ECO:0000256" key="1">
    <source>
        <dbReference type="ARBA" id="ARBA00005690"/>
    </source>
</evidence>
<evidence type="ECO:0000313" key="9">
    <source>
        <dbReference type="Proteomes" id="UP000050791"/>
    </source>
</evidence>
<dbReference type="Pfam" id="PF04057">
    <property type="entry name" value="Rep-A_N"/>
    <property type="match status" value="1"/>
</dbReference>
<evidence type="ECO:0000259" key="8">
    <source>
        <dbReference type="Pfam" id="PF16900"/>
    </source>
</evidence>
<evidence type="ECO:0000256" key="3">
    <source>
        <dbReference type="ARBA" id="ARBA00022771"/>
    </source>
</evidence>
<dbReference type="WBParaSite" id="SMTH1_66330.1">
    <property type="protein sequence ID" value="SMTH1_66330.1"/>
    <property type="gene ID" value="SMTH1_66330"/>
</dbReference>
<dbReference type="FunFam" id="2.40.50.140:FF:000090">
    <property type="entry name" value="Replication protein A subunit"/>
    <property type="match status" value="1"/>
</dbReference>
<evidence type="ECO:0000256" key="5">
    <source>
        <dbReference type="ARBA" id="ARBA00023125"/>
    </source>
</evidence>
<feature type="domain" description="Replication factor A C-terminal" evidence="7">
    <location>
        <begin position="148"/>
        <end position="294"/>
    </location>
</feature>
<dbReference type="GO" id="GO:0003677">
    <property type="term" value="F:DNA binding"/>
    <property type="evidence" value="ECO:0007669"/>
    <property type="project" value="UniProtKB-KW"/>
</dbReference>
<evidence type="ECO:0008006" key="11">
    <source>
        <dbReference type="Google" id="ProtNLM"/>
    </source>
</evidence>
<dbReference type="InterPro" id="IPR047192">
    <property type="entry name" value="Euk_RPA1_DBD_C"/>
</dbReference>
<dbReference type="InterPro" id="IPR031657">
    <property type="entry name" value="REPA_OB_2"/>
</dbReference>
<dbReference type="InterPro" id="IPR013955">
    <property type="entry name" value="Rep_factor-A_C"/>
</dbReference>
<keyword evidence="4" id="KW-0862">Zinc</keyword>
<dbReference type="Gene3D" id="2.40.50.140">
    <property type="entry name" value="Nucleic acid-binding proteins"/>
    <property type="match status" value="2"/>
</dbReference>
<dbReference type="GO" id="GO:0005634">
    <property type="term" value="C:nucleus"/>
    <property type="evidence" value="ECO:0007669"/>
    <property type="project" value="InterPro"/>
</dbReference>
<dbReference type="InterPro" id="IPR012340">
    <property type="entry name" value="NA-bd_OB-fold"/>
</dbReference>
<accession>A0AA85BNP7</accession>
<keyword evidence="5" id="KW-0238">DNA-binding</keyword>
<dbReference type="Pfam" id="PF08646">
    <property type="entry name" value="Rep_fac-A_C"/>
    <property type="match status" value="1"/>
</dbReference>
<feature type="domain" description="Replication factor-A protein 1 N-terminal" evidence="6">
    <location>
        <begin position="1"/>
        <end position="46"/>
    </location>
</feature>
<dbReference type="InterPro" id="IPR007199">
    <property type="entry name" value="Rep_factor-A_N"/>
</dbReference>
<keyword evidence="3" id="KW-0863">Zinc-finger</keyword>
<keyword evidence="2" id="KW-0479">Metal-binding</keyword>
<dbReference type="AlphaFoldDB" id="A0AA85BNP7"/>
<feature type="domain" description="Replication protein A OB" evidence="8">
    <location>
        <begin position="52"/>
        <end position="90"/>
    </location>
</feature>
<dbReference type="GO" id="GO:0008270">
    <property type="term" value="F:zinc ion binding"/>
    <property type="evidence" value="ECO:0007669"/>
    <property type="project" value="UniProtKB-KW"/>
</dbReference>
<sequence length="308" mass="34290">MLATQLNHLIDENKLVNNTVIRVRKHVCNNIQNNKVVLIVLDLDILGTDDSSEAENFDGASHPVIVIKAAKISDFNGRSLSVSPTSSLLISPTNIPEAIRLKGWYEHEGRYSNFETFRSEMVGSSGGADGVSSSCQSICVGANVKADYFTCKATVVFMKKENFMYQACSTEGCNKKVIDLGNGLYRCEKCARETPDCKWRLLLMAKIADVTGDLWVTCFQDAAEALLGQTAEKLGTIKSTQDETQLEKVFIESAFNSWIFRLRAKVDRYNDEERLRVVVADVKPVDLIDYSRRLLKAINDLSATLSIQ</sequence>
<proteinExistence type="inferred from homology"/>
<evidence type="ECO:0000256" key="4">
    <source>
        <dbReference type="ARBA" id="ARBA00022833"/>
    </source>
</evidence>
<comment type="similarity">
    <text evidence="1">Belongs to the replication factor A protein 1 family.</text>
</comment>
<dbReference type="Proteomes" id="UP000050791">
    <property type="component" value="Unassembled WGS sequence"/>
</dbReference>
<organism evidence="9 10">
    <name type="scientific">Schistosoma mattheei</name>
    <dbReference type="NCBI Taxonomy" id="31246"/>
    <lineage>
        <taxon>Eukaryota</taxon>
        <taxon>Metazoa</taxon>
        <taxon>Spiralia</taxon>
        <taxon>Lophotrochozoa</taxon>
        <taxon>Platyhelminthes</taxon>
        <taxon>Trematoda</taxon>
        <taxon>Digenea</taxon>
        <taxon>Strigeidida</taxon>
        <taxon>Schistosomatoidea</taxon>
        <taxon>Schistosomatidae</taxon>
        <taxon>Schistosoma</taxon>
    </lineage>
</organism>
<dbReference type="GO" id="GO:0006260">
    <property type="term" value="P:DNA replication"/>
    <property type="evidence" value="ECO:0007669"/>
    <property type="project" value="InterPro"/>
</dbReference>
<protein>
    <recommendedName>
        <fullName evidence="11">Replication factor A C-terminal domain-containing protein</fullName>
    </recommendedName>
</protein>